<dbReference type="Proteomes" id="UP000254209">
    <property type="component" value="Unassembled WGS sequence"/>
</dbReference>
<dbReference type="OrthoDB" id="6629784at2"/>
<dbReference type="EMBL" id="UFSO01000002">
    <property type="protein sequence ID" value="SSY70181.1"/>
    <property type="molecule type" value="Genomic_DNA"/>
</dbReference>
<gene>
    <name evidence="2" type="ORF">NCTC10283_00252</name>
</gene>
<evidence type="ECO:0000256" key="1">
    <source>
        <dbReference type="SAM" id="MobiDB-lite"/>
    </source>
</evidence>
<feature type="region of interest" description="Disordered" evidence="1">
    <location>
        <begin position="132"/>
        <end position="155"/>
    </location>
</feature>
<reference evidence="2 3" key="1">
    <citation type="submission" date="2018-06" db="EMBL/GenBank/DDBJ databases">
        <authorList>
            <consortium name="Pathogen Informatics"/>
            <person name="Doyle S."/>
        </authorList>
    </citation>
    <scope>NUCLEOTIDE SEQUENCE [LARGE SCALE GENOMIC DNA]</scope>
    <source>
        <strain evidence="2 3">NCTC10283</strain>
    </source>
</reference>
<dbReference type="SMART" id="SM01234">
    <property type="entry name" value="Haemolytic"/>
    <property type="match status" value="1"/>
</dbReference>
<proteinExistence type="predicted"/>
<dbReference type="NCBIfam" id="TIGR00278">
    <property type="entry name" value="membrane protein insertion efficiency factor YidD"/>
    <property type="match status" value="1"/>
</dbReference>
<dbReference type="InterPro" id="IPR002696">
    <property type="entry name" value="Membr_insert_effic_factor_YidD"/>
</dbReference>
<evidence type="ECO:0000313" key="2">
    <source>
        <dbReference type="EMBL" id="SSY70181.1"/>
    </source>
</evidence>
<name>A0A376BKE1_9NEIS</name>
<evidence type="ECO:0000313" key="3">
    <source>
        <dbReference type="Proteomes" id="UP000254209"/>
    </source>
</evidence>
<dbReference type="RefSeq" id="WP_051968558.1">
    <property type="nucleotide sequence ID" value="NZ_CP091519.2"/>
</dbReference>
<protein>
    <submittedName>
        <fullName evidence="2">Domain of uncharacterized function DUF37</fullName>
    </submittedName>
</protein>
<dbReference type="STRING" id="1120980.GCA_000745955_01827"/>
<keyword evidence="3" id="KW-1185">Reference proteome</keyword>
<accession>A0A376BKE1</accession>
<sequence>MLTRLILKCIDGYQKYWSPRKGFACAYRVAYGGCGCSGVGKRLIRRYGAFSGCLLLRKRLAHCRFAANELREIKNQSVGYAKYQRGDCIPCDVPCDGNCTAPSSWDLPFELGEKCEILLDTVCSCGDCSGCGGSGEEAKPKKKRLEMPNLRGSDD</sequence>
<organism evidence="2 3">
    <name type="scientific">Alysiella crassa</name>
    <dbReference type="NCBI Taxonomy" id="153491"/>
    <lineage>
        <taxon>Bacteria</taxon>
        <taxon>Pseudomonadati</taxon>
        <taxon>Pseudomonadota</taxon>
        <taxon>Betaproteobacteria</taxon>
        <taxon>Neisseriales</taxon>
        <taxon>Neisseriaceae</taxon>
        <taxon>Alysiella</taxon>
    </lineage>
</organism>
<dbReference type="AlphaFoldDB" id="A0A376BKE1"/>